<keyword evidence="2" id="KW-1185">Reference proteome</keyword>
<evidence type="ECO:0000313" key="2">
    <source>
        <dbReference type="Proteomes" id="UP000449969"/>
    </source>
</evidence>
<evidence type="ECO:0000313" key="1">
    <source>
        <dbReference type="EMBL" id="MVT77755.1"/>
    </source>
</evidence>
<sequence length="76" mass="7592">MGAGLCRLLSGGHTIGIKTGASSEQGIAYNGIQSVQNITVLNGTATGIASMSNNTGGSAHAIVPPTIIANKLMRII</sequence>
<accession>A0A844TJS2</accession>
<gene>
    <name evidence="1" type="ORF">GPL20_32680</name>
</gene>
<dbReference type="AlphaFoldDB" id="A0A844TJS2"/>
<protein>
    <submittedName>
        <fullName evidence="1">Uncharacterized protein</fullName>
    </submittedName>
</protein>
<comment type="caution">
    <text evidence="1">The sequence shown here is derived from an EMBL/GenBank/DDBJ whole genome shotgun (WGS) entry which is preliminary data.</text>
</comment>
<dbReference type="OrthoDB" id="8266301at2"/>
<reference evidence="1 2" key="1">
    <citation type="submission" date="2019-12" db="EMBL/GenBank/DDBJ databases">
        <title>Draft genome sequences Bradyrhizobium cajani AMBPC1010, Bradyrhizobium pachyrhizi AMBPC1040 and Bradyrhizobium yuanmingense ALSPC3051, three plant growth promoting strains isolated from nodules of Cajanus cajan L. in Dominican Republic.</title>
        <authorList>
            <person name="Flores-Felix J.D."/>
            <person name="Araujo J."/>
            <person name="Diaz-Alcantara C."/>
            <person name="Gonzalez-Andres F."/>
            <person name="Velazquez E."/>
        </authorList>
    </citation>
    <scope>NUCLEOTIDE SEQUENCE [LARGE SCALE GENOMIC DNA]</scope>
    <source>
        <strain evidence="1 2">1010</strain>
    </source>
</reference>
<name>A0A844TJS2_9BRAD</name>
<dbReference type="Proteomes" id="UP000449969">
    <property type="component" value="Unassembled WGS sequence"/>
</dbReference>
<proteinExistence type="predicted"/>
<organism evidence="1 2">
    <name type="scientific">Bradyrhizobium cajani</name>
    <dbReference type="NCBI Taxonomy" id="1928661"/>
    <lineage>
        <taxon>Bacteria</taxon>
        <taxon>Pseudomonadati</taxon>
        <taxon>Pseudomonadota</taxon>
        <taxon>Alphaproteobacteria</taxon>
        <taxon>Hyphomicrobiales</taxon>
        <taxon>Nitrobacteraceae</taxon>
        <taxon>Bradyrhizobium</taxon>
    </lineage>
</organism>
<dbReference type="EMBL" id="WQNE01000039">
    <property type="protein sequence ID" value="MVT77755.1"/>
    <property type="molecule type" value="Genomic_DNA"/>
</dbReference>
<dbReference type="RefSeq" id="WP_157335697.1">
    <property type="nucleotide sequence ID" value="NZ_JANADL010000003.1"/>
</dbReference>